<dbReference type="AlphaFoldDB" id="A0A9Q5MXD3"/>
<sequence length="207" mass="23236">MKYSRTIRTYPTQPIPEEDPNPVLAPPIQQFTTVTGMILLFDDEDSAGDALAEAVPAPKIDCPCEMYGSSSNLGAEANEEAENILKEVSSIGVEAPQEATPSSEVSRPRIKAYRNNNLAKPLALRIKMAARKVKLAKKAKKVKKVKKSRDVEDEADQNKITTYDWSILERIRNPVKSSATMERLFETREITFPERSLTYNPFFDEAE</sequence>
<evidence type="ECO:0000313" key="2">
    <source>
        <dbReference type="EMBL" id="OCB84015.1"/>
    </source>
</evidence>
<dbReference type="Proteomes" id="UP000757232">
    <property type="component" value="Unassembled WGS sequence"/>
</dbReference>
<name>A0A9Q5MXD3_SANBA</name>
<evidence type="ECO:0000256" key="1">
    <source>
        <dbReference type="SAM" id="MobiDB-lite"/>
    </source>
</evidence>
<gene>
    <name evidence="2" type="ORF">A7U60_g8686</name>
</gene>
<comment type="caution">
    <text evidence="2">The sequence shown here is derived from an EMBL/GenBank/DDBJ whole genome shotgun (WGS) entry which is preliminary data.</text>
</comment>
<evidence type="ECO:0000313" key="3">
    <source>
        <dbReference type="Proteomes" id="UP000757232"/>
    </source>
</evidence>
<proteinExistence type="predicted"/>
<protein>
    <submittedName>
        <fullName evidence="2">Uncharacterized protein</fullName>
    </submittedName>
</protein>
<dbReference type="EMBL" id="LNZH02000216">
    <property type="protein sequence ID" value="OCB84015.1"/>
    <property type="molecule type" value="Genomic_DNA"/>
</dbReference>
<accession>A0A9Q5MXD3</accession>
<feature type="compositionally biased region" description="Polar residues" evidence="1">
    <location>
        <begin position="1"/>
        <end position="12"/>
    </location>
</feature>
<reference evidence="2" key="1">
    <citation type="submission" date="2016-06" db="EMBL/GenBank/DDBJ databases">
        <title>Draft Genome sequence of the fungus Inonotus baumii.</title>
        <authorList>
            <person name="Zhu H."/>
            <person name="Lin W."/>
        </authorList>
    </citation>
    <scope>NUCLEOTIDE SEQUENCE</scope>
    <source>
        <strain evidence="2">821</strain>
    </source>
</reference>
<keyword evidence="3" id="KW-1185">Reference proteome</keyword>
<feature type="region of interest" description="Disordered" evidence="1">
    <location>
        <begin position="1"/>
        <end position="23"/>
    </location>
</feature>
<organism evidence="2 3">
    <name type="scientific">Sanghuangporus baumii</name>
    <name type="common">Phellinus baumii</name>
    <dbReference type="NCBI Taxonomy" id="108892"/>
    <lineage>
        <taxon>Eukaryota</taxon>
        <taxon>Fungi</taxon>
        <taxon>Dikarya</taxon>
        <taxon>Basidiomycota</taxon>
        <taxon>Agaricomycotina</taxon>
        <taxon>Agaricomycetes</taxon>
        <taxon>Hymenochaetales</taxon>
        <taxon>Hymenochaetaceae</taxon>
        <taxon>Sanghuangporus</taxon>
    </lineage>
</organism>